<accession>A0A9Q0J199</accession>
<dbReference type="PANTHER" id="PTHR34145:SF28">
    <property type="entry name" value="F-BOX DOMAIN-CONTAINING PROTEIN"/>
    <property type="match status" value="1"/>
</dbReference>
<organism evidence="2 3">
    <name type="scientific">Turnera subulata</name>
    <dbReference type="NCBI Taxonomy" id="218843"/>
    <lineage>
        <taxon>Eukaryota</taxon>
        <taxon>Viridiplantae</taxon>
        <taxon>Streptophyta</taxon>
        <taxon>Embryophyta</taxon>
        <taxon>Tracheophyta</taxon>
        <taxon>Spermatophyta</taxon>
        <taxon>Magnoliopsida</taxon>
        <taxon>eudicotyledons</taxon>
        <taxon>Gunneridae</taxon>
        <taxon>Pentapetalae</taxon>
        <taxon>rosids</taxon>
        <taxon>fabids</taxon>
        <taxon>Malpighiales</taxon>
        <taxon>Passifloraceae</taxon>
        <taxon>Turnera</taxon>
    </lineage>
</organism>
<dbReference type="Pfam" id="PF00646">
    <property type="entry name" value="F-box"/>
    <property type="match status" value="1"/>
</dbReference>
<dbReference type="Pfam" id="PF23622">
    <property type="entry name" value="LRR_At1g61320_AtMIF1"/>
    <property type="match status" value="1"/>
</dbReference>
<feature type="domain" description="F-box" evidence="1">
    <location>
        <begin position="18"/>
        <end position="54"/>
    </location>
</feature>
<reference evidence="2" key="1">
    <citation type="submission" date="2022-02" db="EMBL/GenBank/DDBJ databases">
        <authorList>
            <person name="Henning P.M."/>
            <person name="McCubbin A.G."/>
            <person name="Shore J.S."/>
        </authorList>
    </citation>
    <scope>NUCLEOTIDE SEQUENCE</scope>
    <source>
        <strain evidence="2">F60SS</strain>
        <tissue evidence="2">Leaves</tissue>
    </source>
</reference>
<dbReference type="Proteomes" id="UP001141552">
    <property type="component" value="Unassembled WGS sequence"/>
</dbReference>
<dbReference type="InterPro" id="IPR053772">
    <property type="entry name" value="At1g61320/At1g61330-like"/>
</dbReference>
<protein>
    <recommendedName>
        <fullName evidence="1">F-box domain-containing protein</fullName>
    </recommendedName>
</protein>
<dbReference type="SMART" id="SM00256">
    <property type="entry name" value="FBOX"/>
    <property type="match status" value="1"/>
</dbReference>
<evidence type="ECO:0000313" key="3">
    <source>
        <dbReference type="Proteomes" id="UP001141552"/>
    </source>
</evidence>
<evidence type="ECO:0000313" key="2">
    <source>
        <dbReference type="EMBL" id="KAJ4825916.1"/>
    </source>
</evidence>
<gene>
    <name evidence="2" type="ORF">Tsubulata_044971</name>
</gene>
<sequence length="293" mass="33299">MEEALHELEPAEVTGQKEDVISELPDDMLACILSKLNTRDAIRTSTLSKRWRHLCSLLRQLTFDHSTISGTNPPNWGNDSGYYKDFEGYLAFQELRLESFARVDQFFLSFKGTKIDSLSVTCFIDEETASRANQLISSAIAMGVEELKLDLTNWWYLGPNAVRRCFILEEDVYTFPHWLFTQSTGSSLKHLSLRNCILRPLAEVGEGFSKLKTLRLEVVYLDQVSMEAIFSKCLLLEELHLSNCKLSFLKVDSASLRKLMIHWCRATKVQISALNLIDFECLGQPSSNIALAT</sequence>
<comment type="caution">
    <text evidence="2">The sequence shown here is derived from an EMBL/GenBank/DDBJ whole genome shotgun (WGS) entry which is preliminary data.</text>
</comment>
<dbReference type="InterPro" id="IPR055357">
    <property type="entry name" value="LRR_At1g61320_AtMIF1"/>
</dbReference>
<dbReference type="Gene3D" id="1.20.1280.50">
    <property type="match status" value="1"/>
</dbReference>
<dbReference type="EMBL" id="JAKUCV010006780">
    <property type="protein sequence ID" value="KAJ4825916.1"/>
    <property type="molecule type" value="Genomic_DNA"/>
</dbReference>
<dbReference type="AlphaFoldDB" id="A0A9Q0J199"/>
<dbReference type="SUPFAM" id="SSF52047">
    <property type="entry name" value="RNI-like"/>
    <property type="match status" value="1"/>
</dbReference>
<keyword evidence="3" id="KW-1185">Reference proteome</keyword>
<dbReference type="OrthoDB" id="1744980at2759"/>
<dbReference type="CDD" id="cd22160">
    <property type="entry name" value="F-box_AtFBL13-like"/>
    <property type="match status" value="1"/>
</dbReference>
<dbReference type="PROSITE" id="PS50181">
    <property type="entry name" value="FBOX"/>
    <property type="match status" value="1"/>
</dbReference>
<evidence type="ECO:0000259" key="1">
    <source>
        <dbReference type="PROSITE" id="PS50181"/>
    </source>
</evidence>
<reference evidence="2" key="2">
    <citation type="journal article" date="2023" name="Plants (Basel)">
        <title>Annotation of the Turnera subulata (Passifloraceae) Draft Genome Reveals the S-Locus Evolved after the Divergence of Turneroideae from Passifloroideae in a Stepwise Manner.</title>
        <authorList>
            <person name="Henning P.M."/>
            <person name="Roalson E.H."/>
            <person name="Mir W."/>
            <person name="McCubbin A.G."/>
            <person name="Shore J.S."/>
        </authorList>
    </citation>
    <scope>NUCLEOTIDE SEQUENCE</scope>
    <source>
        <strain evidence="2">F60SS</strain>
    </source>
</reference>
<proteinExistence type="predicted"/>
<dbReference type="InterPro" id="IPR001810">
    <property type="entry name" value="F-box_dom"/>
</dbReference>
<dbReference type="InterPro" id="IPR053781">
    <property type="entry name" value="F-box_AtFBL13-like"/>
</dbReference>
<name>A0A9Q0J199_9ROSI</name>
<dbReference type="PANTHER" id="PTHR34145">
    <property type="entry name" value="OS02G0105600 PROTEIN"/>
    <property type="match status" value="1"/>
</dbReference>
<dbReference type="SUPFAM" id="SSF81383">
    <property type="entry name" value="F-box domain"/>
    <property type="match status" value="1"/>
</dbReference>
<dbReference type="InterPro" id="IPR032675">
    <property type="entry name" value="LRR_dom_sf"/>
</dbReference>
<dbReference type="InterPro" id="IPR036047">
    <property type="entry name" value="F-box-like_dom_sf"/>
</dbReference>
<dbReference type="Gene3D" id="3.80.10.10">
    <property type="entry name" value="Ribonuclease Inhibitor"/>
    <property type="match status" value="1"/>
</dbReference>